<keyword evidence="2" id="KW-1185">Reference proteome</keyword>
<reference evidence="2" key="1">
    <citation type="journal article" date="2019" name="Int. J. Syst. Evol. Microbiol.">
        <title>The Global Catalogue of Microorganisms (GCM) 10K type strain sequencing project: providing services to taxonomists for standard genome sequencing and annotation.</title>
        <authorList>
            <consortium name="The Broad Institute Genomics Platform"/>
            <consortium name="The Broad Institute Genome Sequencing Center for Infectious Disease"/>
            <person name="Wu L."/>
            <person name="Ma J."/>
        </authorList>
    </citation>
    <scope>NUCLEOTIDE SEQUENCE [LARGE SCALE GENOMIC DNA]</scope>
    <source>
        <strain evidence="2">CGMCC 1.12749</strain>
    </source>
</reference>
<sequence length="248" mass="28838">MEIEYYTDPLCCWSWALEPQWRRLRFEYSGRVKWRYRMGGLIPNWESFNDPMNVVNRPLQMGPLWMEAKYVSGMPIRDKIWYENPPASSFPACIAVKAAGLQSPVASEAYLRKVREAVMLQGQNVGERDVLRQVGRSLAEVQPDVLDADVFERDLGGEEARKAFEEDLRQVRLHGITRFPALTMRREGEENGVLIIGYRPYEALRTALYKVAPELEPVQHTTDEFEYRRYWGSITERELEEVLKGTVS</sequence>
<proteinExistence type="predicted"/>
<dbReference type="EMBL" id="BMFP01000004">
    <property type="protein sequence ID" value="GGG18443.1"/>
    <property type="molecule type" value="Genomic_DNA"/>
</dbReference>
<dbReference type="InterPro" id="IPR036249">
    <property type="entry name" value="Thioredoxin-like_sf"/>
</dbReference>
<dbReference type="SUPFAM" id="SSF52833">
    <property type="entry name" value="Thioredoxin-like"/>
    <property type="match status" value="1"/>
</dbReference>
<dbReference type="Gene3D" id="3.40.30.10">
    <property type="entry name" value="Glutaredoxin"/>
    <property type="match status" value="1"/>
</dbReference>
<accession>A0ABQ1W735</accession>
<evidence type="ECO:0008006" key="3">
    <source>
        <dbReference type="Google" id="ProtNLM"/>
    </source>
</evidence>
<comment type="caution">
    <text evidence="1">The sequence shown here is derived from an EMBL/GenBank/DDBJ whole genome shotgun (WGS) entry which is preliminary data.</text>
</comment>
<dbReference type="Pfam" id="PF13743">
    <property type="entry name" value="Thioredoxin_5"/>
    <property type="match status" value="1"/>
</dbReference>
<evidence type="ECO:0000313" key="2">
    <source>
        <dbReference type="Proteomes" id="UP000634043"/>
    </source>
</evidence>
<name>A0ABQ1W735_9BACT</name>
<gene>
    <name evidence="1" type="ORF">GCM10011323_23270</name>
</gene>
<dbReference type="Proteomes" id="UP000634043">
    <property type="component" value="Unassembled WGS sequence"/>
</dbReference>
<protein>
    <recommendedName>
        <fullName evidence="3">DsbA family protein</fullName>
    </recommendedName>
</protein>
<dbReference type="CDD" id="cd03025">
    <property type="entry name" value="DsbA_FrnE_like"/>
    <property type="match status" value="1"/>
</dbReference>
<dbReference type="Gene3D" id="1.10.472.60">
    <property type="entry name" value="putative protein disulfide isomerase domain"/>
    <property type="match status" value="1"/>
</dbReference>
<evidence type="ECO:0000313" key="1">
    <source>
        <dbReference type="EMBL" id="GGG18443.1"/>
    </source>
</evidence>
<organism evidence="1 2">
    <name type="scientific">Pontibacter amylolyticus</name>
    <dbReference type="NCBI Taxonomy" id="1424080"/>
    <lineage>
        <taxon>Bacteria</taxon>
        <taxon>Pseudomonadati</taxon>
        <taxon>Bacteroidota</taxon>
        <taxon>Cytophagia</taxon>
        <taxon>Cytophagales</taxon>
        <taxon>Hymenobacteraceae</taxon>
        <taxon>Pontibacter</taxon>
    </lineage>
</organism>